<protein>
    <submittedName>
        <fullName evidence="1">Uncharacterized protein</fullName>
    </submittedName>
</protein>
<proteinExistence type="predicted"/>
<organism evidence="1 2">
    <name type="scientific">Dreissena polymorpha</name>
    <name type="common">Zebra mussel</name>
    <name type="synonym">Mytilus polymorpha</name>
    <dbReference type="NCBI Taxonomy" id="45954"/>
    <lineage>
        <taxon>Eukaryota</taxon>
        <taxon>Metazoa</taxon>
        <taxon>Spiralia</taxon>
        <taxon>Lophotrochozoa</taxon>
        <taxon>Mollusca</taxon>
        <taxon>Bivalvia</taxon>
        <taxon>Autobranchia</taxon>
        <taxon>Heteroconchia</taxon>
        <taxon>Euheterodonta</taxon>
        <taxon>Imparidentia</taxon>
        <taxon>Neoheterodontei</taxon>
        <taxon>Myida</taxon>
        <taxon>Dreissenoidea</taxon>
        <taxon>Dreissenidae</taxon>
        <taxon>Dreissena</taxon>
    </lineage>
</organism>
<keyword evidence="2" id="KW-1185">Reference proteome</keyword>
<dbReference type="AlphaFoldDB" id="A0A9D4FHT0"/>
<comment type="caution">
    <text evidence="1">The sequence shown here is derived from an EMBL/GenBank/DDBJ whole genome shotgun (WGS) entry which is preliminary data.</text>
</comment>
<dbReference type="Proteomes" id="UP000828390">
    <property type="component" value="Unassembled WGS sequence"/>
</dbReference>
<sequence>MDIEGDEWNSIPQMIATRSLDDIQQIAMETHFYAPGIGSENVPGRRQLPVLRELYDAGFRIFMRDRNLVSARRIDEKVNKKYVTALNEISLIKVH</sequence>
<reference evidence="1" key="2">
    <citation type="submission" date="2020-11" db="EMBL/GenBank/DDBJ databases">
        <authorList>
            <person name="McCartney M.A."/>
            <person name="Auch B."/>
            <person name="Kono T."/>
            <person name="Mallez S."/>
            <person name="Becker A."/>
            <person name="Gohl D.M."/>
            <person name="Silverstein K.A.T."/>
            <person name="Koren S."/>
            <person name="Bechman K.B."/>
            <person name="Herman A."/>
            <person name="Abrahante J.E."/>
            <person name="Garbe J."/>
        </authorList>
    </citation>
    <scope>NUCLEOTIDE SEQUENCE</scope>
    <source>
        <strain evidence="1">Duluth1</strain>
        <tissue evidence="1">Whole animal</tissue>
    </source>
</reference>
<evidence type="ECO:0000313" key="2">
    <source>
        <dbReference type="Proteomes" id="UP000828390"/>
    </source>
</evidence>
<name>A0A9D4FHT0_DREPO</name>
<evidence type="ECO:0000313" key="1">
    <source>
        <dbReference type="EMBL" id="KAH3796755.1"/>
    </source>
</evidence>
<dbReference type="EMBL" id="JAIWYP010000007">
    <property type="protein sequence ID" value="KAH3796755.1"/>
    <property type="molecule type" value="Genomic_DNA"/>
</dbReference>
<gene>
    <name evidence="1" type="ORF">DPMN_150326</name>
</gene>
<accession>A0A9D4FHT0</accession>
<reference evidence="1" key="1">
    <citation type="journal article" date="2019" name="bioRxiv">
        <title>The Genome of the Zebra Mussel, Dreissena polymorpha: A Resource for Invasive Species Research.</title>
        <authorList>
            <person name="McCartney M.A."/>
            <person name="Auch B."/>
            <person name="Kono T."/>
            <person name="Mallez S."/>
            <person name="Zhang Y."/>
            <person name="Obille A."/>
            <person name="Becker A."/>
            <person name="Abrahante J.E."/>
            <person name="Garbe J."/>
            <person name="Badalamenti J.P."/>
            <person name="Herman A."/>
            <person name="Mangelson H."/>
            <person name="Liachko I."/>
            <person name="Sullivan S."/>
            <person name="Sone E.D."/>
            <person name="Koren S."/>
            <person name="Silverstein K.A.T."/>
            <person name="Beckman K.B."/>
            <person name="Gohl D.M."/>
        </authorList>
    </citation>
    <scope>NUCLEOTIDE SEQUENCE</scope>
    <source>
        <strain evidence="1">Duluth1</strain>
        <tissue evidence="1">Whole animal</tissue>
    </source>
</reference>